<dbReference type="STRING" id="1036612.A0A1L9T7W1"/>
<evidence type="ECO:0000313" key="2">
    <source>
        <dbReference type="EMBL" id="OJJ55519.1"/>
    </source>
</evidence>
<name>A0A1L9T7W1_9EURO</name>
<reference evidence="3" key="1">
    <citation type="journal article" date="2017" name="Genome Biol.">
        <title>Comparative genomics reveals high biological diversity and specific adaptations in the industrially and medically important fungal genus Aspergillus.</title>
        <authorList>
            <person name="de Vries R.P."/>
            <person name="Riley R."/>
            <person name="Wiebenga A."/>
            <person name="Aguilar-Osorio G."/>
            <person name="Amillis S."/>
            <person name="Uchima C.A."/>
            <person name="Anderluh G."/>
            <person name="Asadollahi M."/>
            <person name="Askin M."/>
            <person name="Barry K."/>
            <person name="Battaglia E."/>
            <person name="Bayram O."/>
            <person name="Benocci T."/>
            <person name="Braus-Stromeyer S.A."/>
            <person name="Caldana C."/>
            <person name="Canovas D."/>
            <person name="Cerqueira G.C."/>
            <person name="Chen F."/>
            <person name="Chen W."/>
            <person name="Choi C."/>
            <person name="Clum A."/>
            <person name="Dos Santos R.A."/>
            <person name="Damasio A.R."/>
            <person name="Diallinas G."/>
            <person name="Emri T."/>
            <person name="Fekete E."/>
            <person name="Flipphi M."/>
            <person name="Freyberg S."/>
            <person name="Gallo A."/>
            <person name="Gournas C."/>
            <person name="Habgood R."/>
            <person name="Hainaut M."/>
            <person name="Harispe M.L."/>
            <person name="Henrissat B."/>
            <person name="Hilden K.S."/>
            <person name="Hope R."/>
            <person name="Hossain A."/>
            <person name="Karabika E."/>
            <person name="Karaffa L."/>
            <person name="Karanyi Z."/>
            <person name="Krasevec N."/>
            <person name="Kuo A."/>
            <person name="Kusch H."/>
            <person name="LaButti K."/>
            <person name="Lagendijk E.L."/>
            <person name="Lapidus A."/>
            <person name="Levasseur A."/>
            <person name="Lindquist E."/>
            <person name="Lipzen A."/>
            <person name="Logrieco A.F."/>
            <person name="MacCabe A."/>
            <person name="Maekelae M.R."/>
            <person name="Malavazi I."/>
            <person name="Melin P."/>
            <person name="Meyer V."/>
            <person name="Mielnichuk N."/>
            <person name="Miskei M."/>
            <person name="Molnar A.P."/>
            <person name="Mule G."/>
            <person name="Ngan C.Y."/>
            <person name="Orejas M."/>
            <person name="Orosz E."/>
            <person name="Ouedraogo J.P."/>
            <person name="Overkamp K.M."/>
            <person name="Park H.-S."/>
            <person name="Perrone G."/>
            <person name="Piumi F."/>
            <person name="Punt P.J."/>
            <person name="Ram A.F."/>
            <person name="Ramon A."/>
            <person name="Rauscher S."/>
            <person name="Record E."/>
            <person name="Riano-Pachon D.M."/>
            <person name="Robert V."/>
            <person name="Roehrig J."/>
            <person name="Ruller R."/>
            <person name="Salamov A."/>
            <person name="Salih N.S."/>
            <person name="Samson R.A."/>
            <person name="Sandor E."/>
            <person name="Sanguinetti M."/>
            <person name="Schuetze T."/>
            <person name="Sepcic K."/>
            <person name="Shelest E."/>
            <person name="Sherlock G."/>
            <person name="Sophianopoulou V."/>
            <person name="Squina F.M."/>
            <person name="Sun H."/>
            <person name="Susca A."/>
            <person name="Todd R.B."/>
            <person name="Tsang A."/>
            <person name="Unkles S.E."/>
            <person name="van de Wiele N."/>
            <person name="van Rossen-Uffink D."/>
            <person name="Oliveira J.V."/>
            <person name="Vesth T.C."/>
            <person name="Visser J."/>
            <person name="Yu J.-H."/>
            <person name="Zhou M."/>
            <person name="Andersen M.R."/>
            <person name="Archer D.B."/>
            <person name="Baker S.E."/>
            <person name="Benoit I."/>
            <person name="Brakhage A.A."/>
            <person name="Braus G.H."/>
            <person name="Fischer R."/>
            <person name="Frisvad J.C."/>
            <person name="Goldman G.H."/>
            <person name="Houbraken J."/>
            <person name="Oakley B."/>
            <person name="Pocsi I."/>
            <person name="Scazzocchio C."/>
            <person name="Seiboth B."/>
            <person name="vanKuyk P.A."/>
            <person name="Wortman J."/>
            <person name="Dyer P.S."/>
            <person name="Grigoriev I.V."/>
        </authorList>
    </citation>
    <scope>NUCLEOTIDE SEQUENCE [LARGE SCALE GENOMIC DNA]</scope>
    <source>
        <strain evidence="3">CBS 593.65</strain>
    </source>
</reference>
<dbReference type="VEuPathDB" id="FungiDB:ASPSYDRAFT_48735"/>
<dbReference type="RefSeq" id="XP_040699325.1">
    <property type="nucleotide sequence ID" value="XM_040847687.1"/>
</dbReference>
<dbReference type="GeneID" id="63763760"/>
<dbReference type="Proteomes" id="UP000184356">
    <property type="component" value="Unassembled WGS sequence"/>
</dbReference>
<dbReference type="AlphaFoldDB" id="A0A1L9T7W1"/>
<feature type="domain" description="2EXR" evidence="1">
    <location>
        <begin position="8"/>
        <end position="84"/>
    </location>
</feature>
<keyword evidence="3" id="KW-1185">Reference proteome</keyword>
<accession>A0A1L9T7W1</accession>
<protein>
    <recommendedName>
        <fullName evidence="1">2EXR domain-containing protein</fullName>
    </recommendedName>
</protein>
<evidence type="ECO:0000259" key="1">
    <source>
        <dbReference type="Pfam" id="PF20150"/>
    </source>
</evidence>
<dbReference type="PANTHER" id="PTHR35910">
    <property type="entry name" value="2EXR DOMAIN-CONTAINING PROTEIN"/>
    <property type="match status" value="1"/>
</dbReference>
<dbReference type="EMBL" id="KV878592">
    <property type="protein sequence ID" value="OJJ55519.1"/>
    <property type="molecule type" value="Genomic_DNA"/>
</dbReference>
<proteinExistence type="predicted"/>
<gene>
    <name evidence="2" type="ORF">ASPSYDRAFT_48735</name>
</gene>
<organism evidence="2 3">
    <name type="scientific">Aspergillus sydowii CBS 593.65</name>
    <dbReference type="NCBI Taxonomy" id="1036612"/>
    <lineage>
        <taxon>Eukaryota</taxon>
        <taxon>Fungi</taxon>
        <taxon>Dikarya</taxon>
        <taxon>Ascomycota</taxon>
        <taxon>Pezizomycotina</taxon>
        <taxon>Eurotiomycetes</taxon>
        <taxon>Eurotiomycetidae</taxon>
        <taxon>Eurotiales</taxon>
        <taxon>Aspergillaceae</taxon>
        <taxon>Aspergillus</taxon>
        <taxon>Aspergillus subgen. Nidulantes</taxon>
    </lineage>
</organism>
<dbReference type="InterPro" id="IPR045518">
    <property type="entry name" value="2EXR"/>
</dbReference>
<evidence type="ECO:0000313" key="3">
    <source>
        <dbReference type="Proteomes" id="UP000184356"/>
    </source>
</evidence>
<dbReference type="Pfam" id="PF20150">
    <property type="entry name" value="2EXR"/>
    <property type="match status" value="1"/>
</dbReference>
<sequence length="292" mass="33151">MPNSVNTFHLFPRLPTELRFAIWRLCLPHNRVMELDEQSVDLIWEECPCPCSKNWQISWTNRAPPTITRVCHESRAVAFETGSPQQLPDFTNSDTERFSNYQIGTPWLDKVRDSVHLNWEPFVDIEWQSYEWGDPVRCLMAIAARTRSGRASIMLGLLQVFQLRERPEESDPHYRWTRSGLADLMRTRASWDVVIMEPVIIHADVEAAAGPFGLLADARVQLVDAGDNEQINTFMALGEIPGVTIGAGFGQEELATGKQELRDAVKTVFGSEYNAPVMRPAVMFRLCTKACI</sequence>
<dbReference type="OrthoDB" id="3540486at2759"/>
<dbReference type="PANTHER" id="PTHR35910:SF1">
    <property type="entry name" value="2EXR DOMAIN-CONTAINING PROTEIN"/>
    <property type="match status" value="1"/>
</dbReference>